<name>A0A3S4Y0Y9_9PAST</name>
<keyword evidence="1" id="KW-0067">ATP-binding</keyword>
<gene>
    <name evidence="1" type="ORF">NCTC8284_01505</name>
</gene>
<protein>
    <submittedName>
        <fullName evidence="1">Helicase, ATP-dependent, c2 type</fullName>
    </submittedName>
</protein>
<dbReference type="GO" id="GO:0004386">
    <property type="term" value="F:helicase activity"/>
    <property type="evidence" value="ECO:0007669"/>
    <property type="project" value="UniProtKB-KW"/>
</dbReference>
<keyword evidence="1" id="KW-0347">Helicase</keyword>
<keyword evidence="1" id="KW-0378">Hydrolase</keyword>
<proteinExistence type="predicted"/>
<organism evidence="1 2">
    <name type="scientific">Rodentibacter pneumotropicus</name>
    <dbReference type="NCBI Taxonomy" id="758"/>
    <lineage>
        <taxon>Bacteria</taxon>
        <taxon>Pseudomonadati</taxon>
        <taxon>Pseudomonadota</taxon>
        <taxon>Gammaproteobacteria</taxon>
        <taxon>Pasteurellales</taxon>
        <taxon>Pasteurellaceae</taxon>
        <taxon>Rodentibacter</taxon>
    </lineage>
</organism>
<dbReference type="EMBL" id="LR134405">
    <property type="protein sequence ID" value="VEH66339.1"/>
    <property type="molecule type" value="Genomic_DNA"/>
</dbReference>
<accession>A0A3S4Y0Y9</accession>
<dbReference type="AlphaFoldDB" id="A0A3S4Y0Y9"/>
<dbReference type="KEGG" id="rpne:NCTC8284_01505"/>
<reference evidence="1 2" key="1">
    <citation type="submission" date="2018-12" db="EMBL/GenBank/DDBJ databases">
        <authorList>
            <consortium name="Pathogen Informatics"/>
        </authorList>
    </citation>
    <scope>NUCLEOTIDE SEQUENCE [LARGE SCALE GENOMIC DNA]</scope>
    <source>
        <strain evidence="1 2">NCTC8284</strain>
    </source>
</reference>
<sequence length="85" mass="9667">MYHTELKDLKQLSSVADTLQKTVQDFRLLLGEGNLRGNWREILRQSAVEKSFKILVEKLAFLSEVIKLALGRSQALDNILNGLKI</sequence>
<evidence type="ECO:0000313" key="1">
    <source>
        <dbReference type="EMBL" id="VEH66339.1"/>
    </source>
</evidence>
<keyword evidence="1" id="KW-0547">Nucleotide-binding</keyword>
<evidence type="ECO:0000313" key="2">
    <source>
        <dbReference type="Proteomes" id="UP000278733"/>
    </source>
</evidence>
<dbReference type="Proteomes" id="UP000278733">
    <property type="component" value="Chromosome"/>
</dbReference>